<gene>
    <name evidence="1" type="ORF">GRI47_01340</name>
</gene>
<dbReference type="EMBL" id="WTYD01000001">
    <property type="protein sequence ID" value="MXO52648.1"/>
    <property type="molecule type" value="Genomic_DNA"/>
</dbReference>
<sequence>MTIQTAIKPDEIYTFLGTIPDDEYERRAKLRSYRNAASAMLATTQSNTARHLAWEVIEWVSPNLYSPCPLEWLDKLNQLAKRLMLTAIQAQEMDDLLREATDA</sequence>
<organism evidence="1 2">
    <name type="scientific">Qipengyuania pelagi</name>
    <dbReference type="NCBI Taxonomy" id="994320"/>
    <lineage>
        <taxon>Bacteria</taxon>
        <taxon>Pseudomonadati</taxon>
        <taxon>Pseudomonadota</taxon>
        <taxon>Alphaproteobacteria</taxon>
        <taxon>Sphingomonadales</taxon>
        <taxon>Erythrobacteraceae</taxon>
        <taxon>Qipengyuania</taxon>
    </lineage>
</organism>
<evidence type="ECO:0000313" key="1">
    <source>
        <dbReference type="EMBL" id="MXO52648.1"/>
    </source>
</evidence>
<dbReference type="AlphaFoldDB" id="A0A844Y6H9"/>
<proteinExistence type="predicted"/>
<evidence type="ECO:0000313" key="2">
    <source>
        <dbReference type="Proteomes" id="UP000430272"/>
    </source>
</evidence>
<name>A0A844Y6H9_9SPHN</name>
<dbReference type="Proteomes" id="UP000430272">
    <property type="component" value="Unassembled WGS sequence"/>
</dbReference>
<keyword evidence="2" id="KW-1185">Reference proteome</keyword>
<protein>
    <submittedName>
        <fullName evidence="1">Uncharacterized protein</fullName>
    </submittedName>
</protein>
<dbReference type="OrthoDB" id="7433035at2"/>
<comment type="caution">
    <text evidence="1">The sequence shown here is derived from an EMBL/GenBank/DDBJ whole genome shotgun (WGS) entry which is preliminary data.</text>
</comment>
<dbReference type="RefSeq" id="WP_160659605.1">
    <property type="nucleotide sequence ID" value="NZ_BAABDV010000001.1"/>
</dbReference>
<accession>A0A844Y6H9</accession>
<reference evidence="1 2" key="1">
    <citation type="submission" date="2019-12" db="EMBL/GenBank/DDBJ databases">
        <title>Genomic-based taxomic classification of the family Erythrobacteraceae.</title>
        <authorList>
            <person name="Xu L."/>
        </authorList>
    </citation>
    <scope>NUCLEOTIDE SEQUENCE [LARGE SCALE GENOMIC DNA]</scope>
    <source>
        <strain evidence="1 2">JCM 17468</strain>
    </source>
</reference>